<organism evidence="2 3">
    <name type="scientific">Microbotryum silenes-dioicae</name>
    <dbReference type="NCBI Taxonomy" id="796604"/>
    <lineage>
        <taxon>Eukaryota</taxon>
        <taxon>Fungi</taxon>
        <taxon>Dikarya</taxon>
        <taxon>Basidiomycota</taxon>
        <taxon>Pucciniomycotina</taxon>
        <taxon>Microbotryomycetes</taxon>
        <taxon>Microbotryales</taxon>
        <taxon>Microbotryaceae</taxon>
        <taxon>Microbotryum</taxon>
    </lineage>
</organism>
<feature type="compositionally biased region" description="Polar residues" evidence="1">
    <location>
        <begin position="125"/>
        <end position="137"/>
    </location>
</feature>
<dbReference type="AlphaFoldDB" id="A0A2X0MQN0"/>
<evidence type="ECO:0000256" key="1">
    <source>
        <dbReference type="SAM" id="MobiDB-lite"/>
    </source>
</evidence>
<proteinExistence type="predicted"/>
<gene>
    <name evidence="2" type="primary">BQ5605_C043g12106</name>
    <name evidence="2" type="ORF">BQ5605_C043G12106</name>
</gene>
<sequence length="371" mass="40682">MSPVQTEAQASPSFSLLLFTPCPSHLIPSPPRARDIRSGRCGSSATNTGYRNGCRMQHSYEFDGRIESIDFVRLRIRVIGTLNASGSVNCGSPCRGYSPLKLATPVKRSTVLAGRTVEEARARKSPSQAFARSNVQERSSRTPESPAGGAFFFFDILRTQNPENRRGALQKIDLLGRNTRFAPEAHVQILTFSPYGMALGPFAFASKRASRCSRLNKSLAIFGNHFSSVAHDEMIPCLFLDEDQDYYLNDDEFDRLSPLTNMTVKLPSSSPSMSLPPTPQRYPHFGSLDGAVTAATPLGIGSLICFGLKCGMHSLSCDQTVYGEETLSIGIGTDNKPQQPRHARRLVGSTLKCRRTGASPHQENMLFHTPH</sequence>
<evidence type="ECO:0000313" key="3">
    <source>
        <dbReference type="Proteomes" id="UP000249464"/>
    </source>
</evidence>
<keyword evidence="3" id="KW-1185">Reference proteome</keyword>
<feature type="region of interest" description="Disordered" evidence="1">
    <location>
        <begin position="122"/>
        <end position="146"/>
    </location>
</feature>
<dbReference type="EMBL" id="FQNC01000117">
    <property type="protein sequence ID" value="SGZ32184.1"/>
    <property type="molecule type" value="Genomic_DNA"/>
</dbReference>
<protein>
    <submittedName>
        <fullName evidence="2">BQ5605_C043g12106 protein</fullName>
    </submittedName>
</protein>
<name>A0A2X0MQN0_9BASI</name>
<evidence type="ECO:0000313" key="2">
    <source>
        <dbReference type="EMBL" id="SGZ32184.1"/>
    </source>
</evidence>
<dbReference type="Proteomes" id="UP000249464">
    <property type="component" value="Unassembled WGS sequence"/>
</dbReference>
<accession>A0A2X0MQN0</accession>
<reference evidence="2 3" key="1">
    <citation type="submission" date="2016-11" db="EMBL/GenBank/DDBJ databases">
        <authorList>
            <person name="Jaros S."/>
            <person name="Januszkiewicz K."/>
            <person name="Wedrychowicz H."/>
        </authorList>
    </citation>
    <scope>NUCLEOTIDE SEQUENCE [LARGE SCALE GENOMIC DNA]</scope>
</reference>